<comment type="similarity">
    <text evidence="2">Belongs to the SusD family.</text>
</comment>
<protein>
    <recommendedName>
        <fullName evidence="6">RagB/SusD domain-containing protein</fullName>
    </recommendedName>
</protein>
<dbReference type="RefSeq" id="WP_141412245.1">
    <property type="nucleotide sequence ID" value="NZ_AP019735.1"/>
</dbReference>
<dbReference type="InterPro" id="IPR011990">
    <property type="entry name" value="TPR-like_helical_dom_sf"/>
</dbReference>
<evidence type="ECO:0000256" key="4">
    <source>
        <dbReference type="ARBA" id="ARBA00023136"/>
    </source>
</evidence>
<sequence>MKKYIAILFACVLFCACEDFLTQENPNKIESEYYFKDESSLEIYANGLTRSFATGIKNFVNGDKNADTHAWDGAAAYFKDNYSASDASNWGTSNWSQLRSINFYLDNMRKADAPEAVLNHYEGVGRFFRALFYYAKVRTFGAVPWYEKSIEATDQEALFKDRDNREYVCRKILADLDYACTYCSTAASYRNQASYIHRYVALALKARFCLYEGTMRKYHTLDPSTGRPWQSDESAMYLGECVKACEAIIGDGVYHLTDNAADRRTQYRAMFIESNATTAYANEIIWARNYDSELNVTHYMNSYFINQQYANYAFTRQFINTYLMTDGTPFTDKYPDYDSVDFTTECSGRDYRLAQTIRTPGFTRDGGTTQWAPDVTFSKTGYQPIKWLTDDSSKDTNTSKCDNDVPLMRYAEVLLNYAEAKAELNEMSEEVWNKTIKPLRERAGVTSIYPTTADPYMVEYFQNQVTDPFILEVRRERGIELTMENVRYDDIIRWHQGELFARPWKGIWIAASETPIDLNGDGVNDCIVTSDPNNKSPLKILFIDGASEAGHKLSQGTSGNILPATAIERKWHDYKYVKPIPTTALQENPNLTQNPEW</sequence>
<proteinExistence type="inferred from homology"/>
<organism evidence="7 8">
    <name type="scientific">Alistipes communis</name>
    <dbReference type="NCBI Taxonomy" id="2585118"/>
    <lineage>
        <taxon>Bacteria</taxon>
        <taxon>Pseudomonadati</taxon>
        <taxon>Bacteroidota</taxon>
        <taxon>Bacteroidia</taxon>
        <taxon>Bacteroidales</taxon>
        <taxon>Rikenellaceae</taxon>
        <taxon>Alistipes</taxon>
    </lineage>
</organism>
<evidence type="ECO:0000256" key="1">
    <source>
        <dbReference type="ARBA" id="ARBA00004442"/>
    </source>
</evidence>
<dbReference type="Proteomes" id="UP000318946">
    <property type="component" value="Chromosome"/>
</dbReference>
<dbReference type="KEGG" id="acou:A5CBH24_07260"/>
<gene>
    <name evidence="7" type="ORF">A5CBH24_07260</name>
</gene>
<keyword evidence="5" id="KW-0998">Cell outer membrane</keyword>
<dbReference type="EMBL" id="AP019735">
    <property type="protein sequence ID" value="BBL03413.1"/>
    <property type="molecule type" value="Genomic_DNA"/>
</dbReference>
<reference evidence="8" key="1">
    <citation type="submission" date="2019-06" db="EMBL/GenBank/DDBJ databases">
        <title>Alistipes onderdonkii subsp. vulgaris subsp. nov., Alistipes dispar sp. nov. and Alistipes communis sp. nov., isolated from human faeces, and creation of Alistipes onderdonkii subsp. onderdonkii subsp. nov.</title>
        <authorList>
            <person name="Sakamoto M."/>
            <person name="Ikeyama N."/>
            <person name="Ogata Y."/>
            <person name="Suda W."/>
            <person name="Iino T."/>
            <person name="Hattori M."/>
            <person name="Ohkuma M."/>
        </authorList>
    </citation>
    <scope>NUCLEOTIDE SEQUENCE [LARGE SCALE GENOMIC DNA]</scope>
    <source>
        <strain evidence="8">5CBH24</strain>
    </source>
</reference>
<evidence type="ECO:0000256" key="5">
    <source>
        <dbReference type="ARBA" id="ARBA00023237"/>
    </source>
</evidence>
<feature type="domain" description="RagB/SusD" evidence="6">
    <location>
        <begin position="282"/>
        <end position="597"/>
    </location>
</feature>
<dbReference type="PROSITE" id="PS51257">
    <property type="entry name" value="PROKAR_LIPOPROTEIN"/>
    <property type="match status" value="1"/>
</dbReference>
<keyword evidence="4" id="KW-0472">Membrane</keyword>
<dbReference type="Pfam" id="PF07980">
    <property type="entry name" value="SusD_RagB"/>
    <property type="match status" value="1"/>
</dbReference>
<accession>A0A4Y1WQR8</accession>
<comment type="subcellular location">
    <subcellularLocation>
        <location evidence="1">Cell outer membrane</location>
    </subcellularLocation>
</comment>
<name>A0A4Y1WQR8_9BACT</name>
<dbReference type="AlphaFoldDB" id="A0A4Y1WQR8"/>
<dbReference type="InterPro" id="IPR041662">
    <property type="entry name" value="SusD-like_2"/>
</dbReference>
<keyword evidence="3" id="KW-0732">Signal</keyword>
<evidence type="ECO:0000313" key="8">
    <source>
        <dbReference type="Proteomes" id="UP000318946"/>
    </source>
</evidence>
<evidence type="ECO:0000256" key="3">
    <source>
        <dbReference type="ARBA" id="ARBA00022729"/>
    </source>
</evidence>
<dbReference type="InterPro" id="IPR012944">
    <property type="entry name" value="SusD_RagB_dom"/>
</dbReference>
<dbReference type="GO" id="GO:0009279">
    <property type="term" value="C:cell outer membrane"/>
    <property type="evidence" value="ECO:0007669"/>
    <property type="project" value="UniProtKB-SubCell"/>
</dbReference>
<evidence type="ECO:0000259" key="6">
    <source>
        <dbReference type="Pfam" id="PF07980"/>
    </source>
</evidence>
<dbReference type="Gene3D" id="1.25.40.390">
    <property type="match status" value="1"/>
</dbReference>
<keyword evidence="8" id="KW-1185">Reference proteome</keyword>
<dbReference type="GeneID" id="78341441"/>
<dbReference type="SUPFAM" id="SSF48452">
    <property type="entry name" value="TPR-like"/>
    <property type="match status" value="1"/>
</dbReference>
<dbReference type="Pfam" id="PF12771">
    <property type="entry name" value="SusD-like_2"/>
    <property type="match status" value="1"/>
</dbReference>
<evidence type="ECO:0000313" key="7">
    <source>
        <dbReference type="EMBL" id="BBL03413.1"/>
    </source>
</evidence>
<dbReference type="OrthoDB" id="1031584at2"/>
<evidence type="ECO:0000256" key="2">
    <source>
        <dbReference type="ARBA" id="ARBA00006275"/>
    </source>
</evidence>